<proteinExistence type="predicted"/>
<dbReference type="Proteomes" id="UP000076449">
    <property type="component" value="Chromosome I"/>
</dbReference>
<dbReference type="EMBL" id="CM002798">
    <property type="protein sequence ID" value="KZN93171.1"/>
    <property type="molecule type" value="Genomic_DNA"/>
</dbReference>
<sequence>MDETLPDSKAITAPVPIVDVATEDRHKSVLAADITHFVVQLSDKRLDSLMQSVAEVPYNFNKPWPSWFYIGKVLSKAFFDNEEQLEWLNAVRVRDREFIAFSNTEKNIPVQKEQNTEKEELRVVEVDFSKPQPGENLKLFWKPARGIICQKVQDWLDYASNEGCH</sequence>
<evidence type="ECO:0000313" key="1">
    <source>
        <dbReference type="EMBL" id="KAJ5284077.1"/>
    </source>
</evidence>
<organism evidence="2">
    <name type="scientific">Penicillium chrysogenum</name>
    <name type="common">Penicillium notatum</name>
    <dbReference type="NCBI Taxonomy" id="5076"/>
    <lineage>
        <taxon>Eukaryota</taxon>
        <taxon>Fungi</taxon>
        <taxon>Dikarya</taxon>
        <taxon>Ascomycota</taxon>
        <taxon>Pezizomycotina</taxon>
        <taxon>Eurotiomycetes</taxon>
        <taxon>Eurotiomycetidae</taxon>
        <taxon>Eurotiales</taxon>
        <taxon>Aspergillaceae</taxon>
        <taxon>Penicillium</taxon>
        <taxon>Penicillium chrysogenum species complex</taxon>
    </lineage>
</organism>
<reference evidence="1 3" key="3">
    <citation type="journal article" date="2023" name="IMA Fungus">
        <title>Comparative genomic study of the Penicillium genus elucidates a diverse pangenome and 15 lateral gene transfer events.</title>
        <authorList>
            <person name="Petersen C."/>
            <person name="Sorensen T."/>
            <person name="Nielsen M.R."/>
            <person name="Sondergaard T.E."/>
            <person name="Sorensen J.L."/>
            <person name="Fitzpatrick D.A."/>
            <person name="Frisvad J.C."/>
            <person name="Nielsen K.L."/>
        </authorList>
    </citation>
    <scope>NUCLEOTIDE SEQUENCE [LARGE SCALE GENOMIC DNA]</scope>
    <source>
        <strain evidence="1 3">IBT 3361</strain>
    </source>
</reference>
<dbReference type="EMBL" id="JAPVEB010000001">
    <property type="protein sequence ID" value="KAJ5284077.1"/>
    <property type="molecule type" value="Genomic_DNA"/>
</dbReference>
<evidence type="ECO:0000313" key="2">
    <source>
        <dbReference type="EMBL" id="KZN93171.1"/>
    </source>
</evidence>
<keyword evidence="3" id="KW-1185">Reference proteome</keyword>
<protein>
    <submittedName>
        <fullName evidence="2">Uncharacterized protein</fullName>
    </submittedName>
</protein>
<gene>
    <name evidence="2" type="ORF">EN45_033410</name>
    <name evidence="1" type="ORF">N7505_002057</name>
</gene>
<name>A0A167XSY6_PENCH</name>
<accession>A0A167XSY6</accession>
<dbReference type="Proteomes" id="UP001220256">
    <property type="component" value="Unassembled WGS sequence"/>
</dbReference>
<reference evidence="1" key="2">
    <citation type="submission" date="2022-12" db="EMBL/GenBank/DDBJ databases">
        <authorList>
            <person name="Petersen C."/>
        </authorList>
    </citation>
    <scope>NUCLEOTIDE SEQUENCE</scope>
    <source>
        <strain evidence="1">IBT 3361</strain>
    </source>
</reference>
<dbReference type="AlphaFoldDB" id="A0A167XSY6"/>
<evidence type="ECO:0000313" key="3">
    <source>
        <dbReference type="Proteomes" id="UP001220256"/>
    </source>
</evidence>
<reference evidence="2" key="1">
    <citation type="journal article" date="2014" name="Genome Announc.">
        <title>Complete sequencing and chromosome-scale genome assembly of the industrial progenitor strain P2niaD18 from the penicillin producer Penicillium chrysogenum.</title>
        <authorList>
            <person name="Specht T."/>
            <person name="Dahlmann T.A."/>
            <person name="Zadra I."/>
            <person name="Kurnsteiner H."/>
            <person name="Kuck U."/>
        </authorList>
    </citation>
    <scope>NUCLEOTIDE SEQUENCE [LARGE SCALE GENOMIC DNA]</scope>
    <source>
        <strain evidence="2">P2niaD18</strain>
    </source>
</reference>